<evidence type="ECO:0000313" key="2">
    <source>
        <dbReference type="Proteomes" id="UP000827986"/>
    </source>
</evidence>
<protein>
    <submittedName>
        <fullName evidence="1">Uncharacterized protein</fullName>
    </submittedName>
</protein>
<sequence>MHLNSILTNKVFFTGHAAKNVSTVFYGCKRVESLSETANCFLHCINSKTVSHFQIQLAVKTPLGIAVTPGYCYQHWMFTYNVAQDILKTLSAPDKILPLLLYGKI</sequence>
<dbReference type="Proteomes" id="UP000827986">
    <property type="component" value="Unassembled WGS sequence"/>
</dbReference>
<accession>A0A9D4AVR1</accession>
<keyword evidence="2" id="KW-1185">Reference proteome</keyword>
<organism evidence="1 2">
    <name type="scientific">Mauremys mutica</name>
    <name type="common">yellowpond turtle</name>
    <dbReference type="NCBI Taxonomy" id="74926"/>
    <lineage>
        <taxon>Eukaryota</taxon>
        <taxon>Metazoa</taxon>
        <taxon>Chordata</taxon>
        <taxon>Craniata</taxon>
        <taxon>Vertebrata</taxon>
        <taxon>Euteleostomi</taxon>
        <taxon>Archelosauria</taxon>
        <taxon>Testudinata</taxon>
        <taxon>Testudines</taxon>
        <taxon>Cryptodira</taxon>
        <taxon>Durocryptodira</taxon>
        <taxon>Testudinoidea</taxon>
        <taxon>Geoemydidae</taxon>
        <taxon>Geoemydinae</taxon>
        <taxon>Mauremys</taxon>
    </lineage>
</organism>
<reference evidence="1" key="1">
    <citation type="submission" date="2021-09" db="EMBL/GenBank/DDBJ databases">
        <title>The genome of Mauremys mutica provides insights into the evolution of semi-aquatic lifestyle.</title>
        <authorList>
            <person name="Gong S."/>
            <person name="Gao Y."/>
        </authorList>
    </citation>
    <scope>NUCLEOTIDE SEQUENCE</scope>
    <source>
        <strain evidence="1">MM-2020</strain>
        <tissue evidence="1">Muscle</tissue>
    </source>
</reference>
<evidence type="ECO:0000313" key="1">
    <source>
        <dbReference type="EMBL" id="KAH1172498.1"/>
    </source>
</evidence>
<gene>
    <name evidence="1" type="ORF">KIL84_016337</name>
</gene>
<comment type="caution">
    <text evidence="1">The sequence shown here is derived from an EMBL/GenBank/DDBJ whole genome shotgun (WGS) entry which is preliminary data.</text>
</comment>
<name>A0A9D4AVR1_9SAUR</name>
<dbReference type="EMBL" id="JAHDVG010000482">
    <property type="protein sequence ID" value="KAH1172498.1"/>
    <property type="molecule type" value="Genomic_DNA"/>
</dbReference>
<proteinExistence type="predicted"/>
<dbReference type="AlphaFoldDB" id="A0A9D4AVR1"/>